<dbReference type="NCBIfam" id="TIGR02937">
    <property type="entry name" value="sigma70-ECF"/>
    <property type="match status" value="1"/>
</dbReference>
<protein>
    <recommendedName>
        <fullName evidence="9">RNA polymerase sigma-70 factor, ECF subfamily</fullName>
    </recommendedName>
</protein>
<dbReference type="SUPFAM" id="SSF88946">
    <property type="entry name" value="Sigma2 domain of RNA polymerase sigma factors"/>
    <property type="match status" value="1"/>
</dbReference>
<dbReference type="PANTHER" id="PTHR43133:SF46">
    <property type="entry name" value="RNA POLYMERASE SIGMA-70 FACTOR ECF SUBFAMILY"/>
    <property type="match status" value="1"/>
</dbReference>
<dbReference type="InterPro" id="IPR036388">
    <property type="entry name" value="WH-like_DNA-bd_sf"/>
</dbReference>
<dbReference type="InterPro" id="IPR014284">
    <property type="entry name" value="RNA_pol_sigma-70_dom"/>
</dbReference>
<evidence type="ECO:0000313" key="7">
    <source>
        <dbReference type="EMBL" id="RFS24978.1"/>
    </source>
</evidence>
<feature type="domain" description="RNA polymerase sigma-70 region 2" evidence="5">
    <location>
        <begin position="43"/>
        <end position="108"/>
    </location>
</feature>
<keyword evidence="2" id="KW-0805">Transcription regulation</keyword>
<dbReference type="Gene3D" id="1.10.10.10">
    <property type="entry name" value="Winged helix-like DNA-binding domain superfamily/Winged helix DNA-binding domain"/>
    <property type="match status" value="1"/>
</dbReference>
<accession>A0A3E1YEM8</accession>
<sequence length="215" mass="25123">MYQLSGHNLFEIKLITLLNLLPTDELLLLQQVAKGDTKAYTKLFNHYSPIVFDTAFLYLKDEQLSLEIVQEIFLKIWLKRETMSNVRNFRDYLFILTRNIVYDGFKKQLVRLKAADYHLQHLPTSHNDTDHLLLQKEYADIINKAVEQLPPERKKVYLARSAGWSNEEISEKFNISVNTVKKQMSLALNTVRAFVKAQTQNDILPAIIILLFLKK</sequence>
<reference evidence="7 8" key="1">
    <citation type="submission" date="2018-07" db="EMBL/GenBank/DDBJ databases">
        <title>Chitinophaga K2CV101002-2 sp. nov., isolated from a monsoon evergreen broad-leaved forest soil.</title>
        <authorList>
            <person name="Lv Y."/>
        </authorList>
    </citation>
    <scope>NUCLEOTIDE SEQUENCE [LARGE SCALE GENOMIC DNA]</scope>
    <source>
        <strain evidence="7 8">GDMCC 1.1288</strain>
    </source>
</reference>
<gene>
    <name evidence="7" type="ORF">DVR12_07260</name>
</gene>
<dbReference type="Pfam" id="PF04542">
    <property type="entry name" value="Sigma70_r2"/>
    <property type="match status" value="1"/>
</dbReference>
<evidence type="ECO:0000313" key="8">
    <source>
        <dbReference type="Proteomes" id="UP000260644"/>
    </source>
</evidence>
<dbReference type="Proteomes" id="UP000260644">
    <property type="component" value="Unassembled WGS sequence"/>
</dbReference>
<dbReference type="EMBL" id="QPMM01000002">
    <property type="protein sequence ID" value="RFS24978.1"/>
    <property type="molecule type" value="Genomic_DNA"/>
</dbReference>
<name>A0A3E1YEM8_9BACT</name>
<keyword evidence="3" id="KW-0731">Sigma factor</keyword>
<dbReference type="InterPro" id="IPR013324">
    <property type="entry name" value="RNA_pol_sigma_r3/r4-like"/>
</dbReference>
<evidence type="ECO:0000256" key="2">
    <source>
        <dbReference type="ARBA" id="ARBA00023015"/>
    </source>
</evidence>
<evidence type="ECO:0000256" key="3">
    <source>
        <dbReference type="ARBA" id="ARBA00023082"/>
    </source>
</evidence>
<evidence type="ECO:0000256" key="4">
    <source>
        <dbReference type="ARBA" id="ARBA00023163"/>
    </source>
</evidence>
<dbReference type="InterPro" id="IPR039425">
    <property type="entry name" value="RNA_pol_sigma-70-like"/>
</dbReference>
<evidence type="ECO:0000259" key="5">
    <source>
        <dbReference type="Pfam" id="PF04542"/>
    </source>
</evidence>
<evidence type="ECO:0000256" key="1">
    <source>
        <dbReference type="ARBA" id="ARBA00010641"/>
    </source>
</evidence>
<dbReference type="InterPro" id="IPR013249">
    <property type="entry name" value="RNA_pol_sigma70_r4_t2"/>
</dbReference>
<keyword evidence="8" id="KW-1185">Reference proteome</keyword>
<dbReference type="Gene3D" id="1.10.1740.10">
    <property type="match status" value="1"/>
</dbReference>
<dbReference type="SUPFAM" id="SSF88659">
    <property type="entry name" value="Sigma3 and sigma4 domains of RNA polymerase sigma factors"/>
    <property type="match status" value="1"/>
</dbReference>
<dbReference type="GO" id="GO:0016987">
    <property type="term" value="F:sigma factor activity"/>
    <property type="evidence" value="ECO:0007669"/>
    <property type="project" value="UniProtKB-KW"/>
</dbReference>
<dbReference type="AlphaFoldDB" id="A0A3E1YEM8"/>
<evidence type="ECO:0000259" key="6">
    <source>
        <dbReference type="Pfam" id="PF08281"/>
    </source>
</evidence>
<dbReference type="InterPro" id="IPR007627">
    <property type="entry name" value="RNA_pol_sigma70_r2"/>
</dbReference>
<dbReference type="GO" id="GO:0006352">
    <property type="term" value="P:DNA-templated transcription initiation"/>
    <property type="evidence" value="ECO:0007669"/>
    <property type="project" value="InterPro"/>
</dbReference>
<dbReference type="InterPro" id="IPR013325">
    <property type="entry name" value="RNA_pol_sigma_r2"/>
</dbReference>
<organism evidence="7 8">
    <name type="scientific">Chitinophaga silvatica</name>
    <dbReference type="NCBI Taxonomy" id="2282649"/>
    <lineage>
        <taxon>Bacteria</taxon>
        <taxon>Pseudomonadati</taxon>
        <taxon>Bacteroidota</taxon>
        <taxon>Chitinophagia</taxon>
        <taxon>Chitinophagales</taxon>
        <taxon>Chitinophagaceae</taxon>
        <taxon>Chitinophaga</taxon>
    </lineage>
</organism>
<dbReference type="PANTHER" id="PTHR43133">
    <property type="entry name" value="RNA POLYMERASE ECF-TYPE SIGMA FACTO"/>
    <property type="match status" value="1"/>
</dbReference>
<evidence type="ECO:0008006" key="9">
    <source>
        <dbReference type="Google" id="ProtNLM"/>
    </source>
</evidence>
<comment type="caution">
    <text evidence="7">The sequence shown here is derived from an EMBL/GenBank/DDBJ whole genome shotgun (WGS) entry which is preliminary data.</text>
</comment>
<proteinExistence type="inferred from homology"/>
<comment type="similarity">
    <text evidence="1">Belongs to the sigma-70 factor family. ECF subfamily.</text>
</comment>
<feature type="domain" description="RNA polymerase sigma factor 70 region 4 type 2" evidence="6">
    <location>
        <begin position="141"/>
        <end position="188"/>
    </location>
</feature>
<dbReference type="Pfam" id="PF08281">
    <property type="entry name" value="Sigma70_r4_2"/>
    <property type="match status" value="1"/>
</dbReference>
<dbReference type="GO" id="GO:0003677">
    <property type="term" value="F:DNA binding"/>
    <property type="evidence" value="ECO:0007669"/>
    <property type="project" value="InterPro"/>
</dbReference>
<keyword evidence="4" id="KW-0804">Transcription</keyword>